<feature type="region of interest" description="Disordered" evidence="7">
    <location>
        <begin position="184"/>
        <end position="206"/>
    </location>
</feature>
<evidence type="ECO:0000256" key="7">
    <source>
        <dbReference type="SAM" id="MobiDB-lite"/>
    </source>
</evidence>
<feature type="region of interest" description="Disordered" evidence="7">
    <location>
        <begin position="242"/>
        <end position="264"/>
    </location>
</feature>
<reference evidence="8" key="1">
    <citation type="submission" date="2022-01" db="EMBL/GenBank/DDBJ databases">
        <title>Nocardioidaceae gen. sp. A5X3R13.</title>
        <authorList>
            <person name="Lopez Marin M.A."/>
            <person name="Uhlik O."/>
        </authorList>
    </citation>
    <scope>NUCLEOTIDE SEQUENCE</scope>
    <source>
        <strain evidence="8">A5X3R13</strain>
    </source>
</reference>
<name>A0AA46TGW5_9ACTN</name>
<dbReference type="PROSITE" id="PS50895">
    <property type="entry name" value="SURF1"/>
    <property type="match status" value="1"/>
</dbReference>
<evidence type="ECO:0000256" key="1">
    <source>
        <dbReference type="ARBA" id="ARBA00004370"/>
    </source>
</evidence>
<dbReference type="Pfam" id="PF02104">
    <property type="entry name" value="SURF1"/>
    <property type="match status" value="1"/>
</dbReference>
<dbReference type="Proteomes" id="UP001164390">
    <property type="component" value="Chromosome"/>
</dbReference>
<protein>
    <recommendedName>
        <fullName evidence="6">SURF1-like protein</fullName>
    </recommendedName>
</protein>
<comment type="caution">
    <text evidence="6">Lacks conserved residue(s) required for the propagation of feature annotation.</text>
</comment>
<evidence type="ECO:0000256" key="3">
    <source>
        <dbReference type="ARBA" id="ARBA00022692"/>
    </source>
</evidence>
<feature type="transmembrane region" description="Helical" evidence="6">
    <location>
        <begin position="213"/>
        <end position="235"/>
    </location>
</feature>
<evidence type="ECO:0000256" key="2">
    <source>
        <dbReference type="ARBA" id="ARBA00007165"/>
    </source>
</evidence>
<keyword evidence="5 6" id="KW-0472">Membrane</keyword>
<dbReference type="InterPro" id="IPR002994">
    <property type="entry name" value="Surf1/Shy1"/>
</dbReference>
<evidence type="ECO:0000256" key="5">
    <source>
        <dbReference type="ARBA" id="ARBA00023136"/>
    </source>
</evidence>
<accession>A0AA46TGW5</accession>
<comment type="subcellular location">
    <subcellularLocation>
        <location evidence="6">Cell membrane</location>
        <topology evidence="6">Multi-pass membrane protein</topology>
    </subcellularLocation>
    <subcellularLocation>
        <location evidence="1">Membrane</location>
    </subcellularLocation>
</comment>
<evidence type="ECO:0000313" key="8">
    <source>
        <dbReference type="EMBL" id="UYM04968.1"/>
    </source>
</evidence>
<sequence>MYRFVLSLRWLGFALFVILLAGVCVRLGNWQHDRHEQRKADNEIISAHLDESPRPIDDVLGSDDDSVPDDIEWTPVTVTGTYDTEREVVEKYQTRDEGPGVDVVTPLVTDSGIAVIVDRGWMSSPNNSAEVDIPAPPSGKVTVTGWLRVDSAAEASAVEPTDGQVRAVSSTGMEAALPYDAYPGFVNRTDQDPAGDDGLEPEPRPDLGQGPHFFYAMQWYFFAGLAVFGWFYFAWSEAHPRTRRANRETPAEPATDRDGADAAS</sequence>
<dbReference type="InterPro" id="IPR045214">
    <property type="entry name" value="Surf1/Surf4"/>
</dbReference>
<dbReference type="PANTHER" id="PTHR23427:SF2">
    <property type="entry name" value="SURFEIT LOCUS PROTEIN 1"/>
    <property type="match status" value="1"/>
</dbReference>
<keyword evidence="6" id="KW-1003">Cell membrane</keyword>
<organism evidence="8 9">
    <name type="scientific">Solicola gregarius</name>
    <dbReference type="NCBI Taxonomy" id="2908642"/>
    <lineage>
        <taxon>Bacteria</taxon>
        <taxon>Bacillati</taxon>
        <taxon>Actinomycetota</taxon>
        <taxon>Actinomycetes</taxon>
        <taxon>Propionibacteriales</taxon>
        <taxon>Nocardioidaceae</taxon>
        <taxon>Solicola</taxon>
    </lineage>
</organism>
<feature type="compositionally biased region" description="Basic and acidic residues" evidence="7">
    <location>
        <begin position="245"/>
        <end position="264"/>
    </location>
</feature>
<dbReference type="GO" id="GO:0005886">
    <property type="term" value="C:plasma membrane"/>
    <property type="evidence" value="ECO:0007669"/>
    <property type="project" value="UniProtKB-SubCell"/>
</dbReference>
<proteinExistence type="inferred from homology"/>
<evidence type="ECO:0000256" key="6">
    <source>
        <dbReference type="RuleBase" id="RU363076"/>
    </source>
</evidence>
<keyword evidence="4 6" id="KW-1133">Transmembrane helix</keyword>
<gene>
    <name evidence="8" type="ORF">L0C25_20975</name>
</gene>
<keyword evidence="9" id="KW-1185">Reference proteome</keyword>
<dbReference type="CDD" id="cd06662">
    <property type="entry name" value="SURF1"/>
    <property type="match status" value="1"/>
</dbReference>
<comment type="similarity">
    <text evidence="2 6">Belongs to the SURF1 family.</text>
</comment>
<dbReference type="AlphaFoldDB" id="A0AA46TGW5"/>
<dbReference type="RefSeq" id="WP_271633731.1">
    <property type="nucleotide sequence ID" value="NZ_CP094970.1"/>
</dbReference>
<keyword evidence="3 6" id="KW-0812">Transmembrane</keyword>
<evidence type="ECO:0000313" key="9">
    <source>
        <dbReference type="Proteomes" id="UP001164390"/>
    </source>
</evidence>
<dbReference type="EMBL" id="CP094970">
    <property type="protein sequence ID" value="UYM04968.1"/>
    <property type="molecule type" value="Genomic_DNA"/>
</dbReference>
<dbReference type="KEGG" id="sgrg:L0C25_20975"/>
<evidence type="ECO:0000256" key="4">
    <source>
        <dbReference type="ARBA" id="ARBA00022989"/>
    </source>
</evidence>
<dbReference type="PANTHER" id="PTHR23427">
    <property type="entry name" value="SURFEIT LOCUS PROTEIN"/>
    <property type="match status" value="1"/>
</dbReference>